<dbReference type="GO" id="GO:0006995">
    <property type="term" value="P:cellular response to nitrogen starvation"/>
    <property type="evidence" value="ECO:0007669"/>
    <property type="project" value="InterPro"/>
</dbReference>
<evidence type="ECO:0000313" key="3">
    <source>
        <dbReference type="Proteomes" id="UP000188354"/>
    </source>
</evidence>
<keyword evidence="1" id="KW-0732">Signal</keyword>
<dbReference type="Proteomes" id="UP000188354">
    <property type="component" value="Chromosome LG04"/>
</dbReference>
<evidence type="ECO:0000313" key="2">
    <source>
        <dbReference type="EMBL" id="OIW14067.1"/>
    </source>
</evidence>
<dbReference type="Gramene" id="OIW14067">
    <property type="protein sequence ID" value="OIW14067"/>
    <property type="gene ID" value="TanjilG_11412"/>
</dbReference>
<dbReference type="GO" id="GO:0006970">
    <property type="term" value="P:response to osmotic stress"/>
    <property type="evidence" value="ECO:0007669"/>
    <property type="project" value="InterPro"/>
</dbReference>
<protein>
    <recommendedName>
        <fullName evidence="4">Precursor of CEP14</fullName>
    </recommendedName>
</protein>
<proteinExistence type="predicted"/>
<dbReference type="EMBL" id="CM007364">
    <property type="protein sequence ID" value="OIW14067.1"/>
    <property type="molecule type" value="Genomic_DNA"/>
</dbReference>
<sequence>MARFATFLVLFLVLFASLVSCLEGRKFHLHHSKKHRNKVNPSSSNSLFFSSLPKGTVPYSTPSKKGHATEVDEKLIARHLISTERLLLRSVPSPGAGH</sequence>
<dbReference type="PANTHER" id="PTHR37180:SF2">
    <property type="entry name" value="PRECURSOR OF CEP14"/>
    <property type="match status" value="1"/>
</dbReference>
<feature type="chain" id="PRO_5013085933" description="Precursor of CEP14" evidence="1">
    <location>
        <begin position="22"/>
        <end position="98"/>
    </location>
</feature>
<gene>
    <name evidence="2" type="ORF">TanjilG_11412</name>
</gene>
<dbReference type="AlphaFoldDB" id="A0A1J7IMT0"/>
<keyword evidence="3" id="KW-1185">Reference proteome</keyword>
<organism evidence="2 3">
    <name type="scientific">Lupinus angustifolius</name>
    <name type="common">Narrow-leaved blue lupine</name>
    <dbReference type="NCBI Taxonomy" id="3871"/>
    <lineage>
        <taxon>Eukaryota</taxon>
        <taxon>Viridiplantae</taxon>
        <taxon>Streptophyta</taxon>
        <taxon>Embryophyta</taxon>
        <taxon>Tracheophyta</taxon>
        <taxon>Spermatophyta</taxon>
        <taxon>Magnoliopsida</taxon>
        <taxon>eudicotyledons</taxon>
        <taxon>Gunneridae</taxon>
        <taxon>Pentapetalae</taxon>
        <taxon>rosids</taxon>
        <taxon>fabids</taxon>
        <taxon>Fabales</taxon>
        <taxon>Fabaceae</taxon>
        <taxon>Papilionoideae</taxon>
        <taxon>50 kb inversion clade</taxon>
        <taxon>genistoids sensu lato</taxon>
        <taxon>core genistoids</taxon>
        <taxon>Genisteae</taxon>
        <taxon>Lupinus</taxon>
    </lineage>
</organism>
<evidence type="ECO:0008006" key="4">
    <source>
        <dbReference type="Google" id="ProtNLM"/>
    </source>
</evidence>
<dbReference type="PROSITE" id="PS51257">
    <property type="entry name" value="PROKAR_LIPOPROTEIN"/>
    <property type="match status" value="1"/>
</dbReference>
<dbReference type="OrthoDB" id="1915362at2759"/>
<dbReference type="InterPro" id="IPR038930">
    <property type="entry name" value="CEP13/CEP14"/>
</dbReference>
<accession>A0A1J7IMT0</accession>
<dbReference type="PANTHER" id="PTHR37180">
    <property type="entry name" value="PRECURSOR OF CEP14"/>
    <property type="match status" value="1"/>
</dbReference>
<reference evidence="2 3" key="1">
    <citation type="journal article" date="2017" name="Plant Biotechnol. J.">
        <title>A comprehensive draft genome sequence for lupin (Lupinus angustifolius), an emerging health food: insights into plant-microbe interactions and legume evolution.</title>
        <authorList>
            <person name="Hane J.K."/>
            <person name="Ming Y."/>
            <person name="Kamphuis L.G."/>
            <person name="Nelson M.N."/>
            <person name="Garg G."/>
            <person name="Atkins C.A."/>
            <person name="Bayer P.E."/>
            <person name="Bravo A."/>
            <person name="Bringans S."/>
            <person name="Cannon S."/>
            <person name="Edwards D."/>
            <person name="Foley R."/>
            <person name="Gao L.L."/>
            <person name="Harrison M.J."/>
            <person name="Huang W."/>
            <person name="Hurgobin B."/>
            <person name="Li S."/>
            <person name="Liu C.W."/>
            <person name="McGrath A."/>
            <person name="Morahan G."/>
            <person name="Murray J."/>
            <person name="Weller J."/>
            <person name="Jian J."/>
            <person name="Singh K.B."/>
        </authorList>
    </citation>
    <scope>NUCLEOTIDE SEQUENCE [LARGE SCALE GENOMIC DNA]</scope>
    <source>
        <strain evidence="3">cv. Tanjil</strain>
        <tissue evidence="2">Whole plant</tissue>
    </source>
</reference>
<feature type="signal peptide" evidence="1">
    <location>
        <begin position="1"/>
        <end position="21"/>
    </location>
</feature>
<name>A0A1J7IMT0_LUPAN</name>
<dbReference type="KEGG" id="lang:109344794"/>
<evidence type="ECO:0000256" key="1">
    <source>
        <dbReference type="SAM" id="SignalP"/>
    </source>
</evidence>
<dbReference type="OMA" id="SFMPQME"/>